<dbReference type="GO" id="GO:0005506">
    <property type="term" value="F:iron ion binding"/>
    <property type="evidence" value="ECO:0007669"/>
    <property type="project" value="InterPro"/>
</dbReference>
<comment type="similarity">
    <text evidence="4">Belongs to the Fes family.</text>
</comment>
<reference evidence="7" key="1">
    <citation type="submission" date="2021-01" db="EMBL/GenBank/DDBJ databases">
        <title>Whole genome shotgun sequence of Actinoplanes rishiriensis NBRC 108556.</title>
        <authorList>
            <person name="Komaki H."/>
            <person name="Tamura T."/>
        </authorList>
    </citation>
    <scope>NUCLEOTIDE SEQUENCE</scope>
    <source>
        <strain evidence="7">NBRC 108556</strain>
    </source>
</reference>
<dbReference type="Gene3D" id="3.40.50.1820">
    <property type="entry name" value="alpha/beta hydrolase"/>
    <property type="match status" value="1"/>
</dbReference>
<dbReference type="InterPro" id="IPR050583">
    <property type="entry name" value="Mycobacterial_A85_antigen"/>
</dbReference>
<gene>
    <name evidence="7" type="ORF">Ari01nite_63500</name>
</gene>
<dbReference type="Gene3D" id="2.60.40.10">
    <property type="entry name" value="Immunoglobulins"/>
    <property type="match status" value="1"/>
</dbReference>
<dbReference type="SUPFAM" id="SSF53474">
    <property type="entry name" value="alpha/beta-Hydrolases"/>
    <property type="match status" value="1"/>
</dbReference>
<feature type="compositionally biased region" description="Polar residues" evidence="5">
    <location>
        <begin position="1"/>
        <end position="19"/>
    </location>
</feature>
<keyword evidence="2" id="KW-0963">Cytoplasm</keyword>
<dbReference type="SUPFAM" id="SSF81296">
    <property type="entry name" value="E set domains"/>
    <property type="match status" value="1"/>
</dbReference>
<dbReference type="PANTHER" id="PTHR48098:SF3">
    <property type="entry name" value="IRON(III) ENTEROBACTIN ESTERASE"/>
    <property type="match status" value="1"/>
</dbReference>
<evidence type="ECO:0000256" key="3">
    <source>
        <dbReference type="ARBA" id="ARBA00022801"/>
    </source>
</evidence>
<dbReference type="Proteomes" id="UP000636960">
    <property type="component" value="Unassembled WGS sequence"/>
</dbReference>
<evidence type="ECO:0000313" key="8">
    <source>
        <dbReference type="Proteomes" id="UP000636960"/>
    </source>
</evidence>
<dbReference type="PANTHER" id="PTHR48098">
    <property type="entry name" value="ENTEROCHELIN ESTERASE-RELATED"/>
    <property type="match status" value="1"/>
</dbReference>
<accession>A0A919MZX5</accession>
<evidence type="ECO:0000259" key="6">
    <source>
        <dbReference type="Pfam" id="PF11806"/>
    </source>
</evidence>
<feature type="domain" description="Enterochelin esterase N-terminal" evidence="6">
    <location>
        <begin position="49"/>
        <end position="152"/>
    </location>
</feature>
<comment type="caution">
    <text evidence="7">The sequence shown here is derived from an EMBL/GenBank/DDBJ whole genome shotgun (WGS) entry which is preliminary data.</text>
</comment>
<dbReference type="InterPro" id="IPR029058">
    <property type="entry name" value="AB_hydrolase_fold"/>
</dbReference>
<dbReference type="GO" id="GO:0008849">
    <property type="term" value="F:enterochelin esterase activity"/>
    <property type="evidence" value="ECO:0007669"/>
    <property type="project" value="InterPro"/>
</dbReference>
<proteinExistence type="inferred from homology"/>
<dbReference type="GO" id="GO:0005975">
    <property type="term" value="P:carbohydrate metabolic process"/>
    <property type="evidence" value="ECO:0007669"/>
    <property type="project" value="UniProtKB-ARBA"/>
</dbReference>
<comment type="subcellular location">
    <subcellularLocation>
        <location evidence="1">Cytoplasm</location>
    </subcellularLocation>
</comment>
<dbReference type="GO" id="GO:0005737">
    <property type="term" value="C:cytoplasm"/>
    <property type="evidence" value="ECO:0007669"/>
    <property type="project" value="UniProtKB-SubCell"/>
</dbReference>
<dbReference type="InterPro" id="IPR014756">
    <property type="entry name" value="Ig_E-set"/>
</dbReference>
<organism evidence="7 8">
    <name type="scientific">Paractinoplanes rishiriensis</name>
    <dbReference type="NCBI Taxonomy" id="1050105"/>
    <lineage>
        <taxon>Bacteria</taxon>
        <taxon>Bacillati</taxon>
        <taxon>Actinomycetota</taxon>
        <taxon>Actinomycetes</taxon>
        <taxon>Micromonosporales</taxon>
        <taxon>Micromonosporaceae</taxon>
        <taxon>Paractinoplanes</taxon>
    </lineage>
</organism>
<dbReference type="AlphaFoldDB" id="A0A919MZX5"/>
<dbReference type="Pfam" id="PF00756">
    <property type="entry name" value="Esterase"/>
    <property type="match status" value="1"/>
</dbReference>
<dbReference type="EMBL" id="BOMV01000066">
    <property type="protein sequence ID" value="GIE98885.1"/>
    <property type="molecule type" value="Genomic_DNA"/>
</dbReference>
<keyword evidence="8" id="KW-1185">Reference proteome</keyword>
<name>A0A919MZX5_9ACTN</name>
<evidence type="ECO:0000256" key="2">
    <source>
        <dbReference type="ARBA" id="ARBA00022490"/>
    </source>
</evidence>
<dbReference type="InterPro" id="IPR021764">
    <property type="entry name" value="Enterochelin_esterase_N"/>
</dbReference>
<keyword evidence="3" id="KW-0378">Hydrolase</keyword>
<dbReference type="Pfam" id="PF11806">
    <property type="entry name" value="Enterochelin_N"/>
    <property type="match status" value="1"/>
</dbReference>
<evidence type="ECO:0000256" key="4">
    <source>
        <dbReference type="ARBA" id="ARBA00024201"/>
    </source>
</evidence>
<sequence length="401" mass="43540">MQSPRISRLQSALSDSSEPPSVLVDRFWADATATGTPLVEPHDDDTVLVTFLWRGDARRSRAWWGVDVPLTRIDGTDLWYGSTLLSPAIRTIYCITHDGQESPPPDTTGTGLSHIDTANPRRLRFPADPADPADHEHWFSVLELPAAPAEPWTEPRPGVTPGRLTEVELPSAALGGLRPVVVYRPAGMPVAGLPVLVVFDGFVARHVLHIPTVLDNLIAAGRIPPIAAVFVSSFGDSRDDELSPTGPIHDFVADELMPWAQSQLGAGLDPRANVIAGASRGGLVSAYLGLCRPDLFGAVISQSGSFWWPSPDQGEPGWLIREVGRFPRSDVRFYLDVGILETLDSPGGGPNQLTVVRGMRDALVEHGYRVAYTEYAGSHDYLNWRRTFADGLLNLASVLAR</sequence>
<evidence type="ECO:0000256" key="1">
    <source>
        <dbReference type="ARBA" id="ARBA00004496"/>
    </source>
</evidence>
<dbReference type="InterPro" id="IPR000801">
    <property type="entry name" value="Esterase-like"/>
</dbReference>
<protein>
    <recommendedName>
        <fullName evidence="6">Enterochelin esterase N-terminal domain-containing protein</fullName>
    </recommendedName>
</protein>
<feature type="region of interest" description="Disordered" evidence="5">
    <location>
        <begin position="1"/>
        <end position="20"/>
    </location>
</feature>
<evidence type="ECO:0000256" key="5">
    <source>
        <dbReference type="SAM" id="MobiDB-lite"/>
    </source>
</evidence>
<dbReference type="RefSeq" id="WP_239163204.1">
    <property type="nucleotide sequence ID" value="NZ_BOMV01000066.1"/>
</dbReference>
<dbReference type="GO" id="GO:0006826">
    <property type="term" value="P:iron ion transport"/>
    <property type="evidence" value="ECO:0007669"/>
    <property type="project" value="InterPro"/>
</dbReference>
<dbReference type="InterPro" id="IPR013783">
    <property type="entry name" value="Ig-like_fold"/>
</dbReference>
<evidence type="ECO:0000313" key="7">
    <source>
        <dbReference type="EMBL" id="GIE98885.1"/>
    </source>
</evidence>